<name>A0AAX2KBD8_ECOLX</name>
<feature type="transmembrane region" description="Helical" evidence="2">
    <location>
        <begin position="12"/>
        <end position="38"/>
    </location>
</feature>
<comment type="caution">
    <text evidence="3">The sequence shown here is derived from an EMBL/GenBank/DDBJ whole genome shotgun (WGS) entry which is preliminary data.</text>
</comment>
<evidence type="ECO:0000256" key="2">
    <source>
        <dbReference type="SAM" id="Phobius"/>
    </source>
</evidence>
<feature type="region of interest" description="Disordered" evidence="1">
    <location>
        <begin position="90"/>
        <end position="109"/>
    </location>
</feature>
<evidence type="ECO:0008006" key="5">
    <source>
        <dbReference type="Google" id="ProtNLM"/>
    </source>
</evidence>
<evidence type="ECO:0000256" key="1">
    <source>
        <dbReference type="SAM" id="MobiDB-lite"/>
    </source>
</evidence>
<reference evidence="3 4" key="1">
    <citation type="submission" date="2018-06" db="EMBL/GenBank/DDBJ databases">
        <authorList>
            <consortium name="Pathogen Informatics"/>
            <person name="Doyle S."/>
        </authorList>
    </citation>
    <scope>NUCLEOTIDE SEQUENCE [LARGE SCALE GENOMIC DNA]</scope>
    <source>
        <strain evidence="3 4">NCTC8333</strain>
    </source>
</reference>
<evidence type="ECO:0000313" key="4">
    <source>
        <dbReference type="Proteomes" id="UP000254718"/>
    </source>
</evidence>
<keyword evidence="2" id="KW-1133">Transmembrane helix</keyword>
<dbReference type="AlphaFoldDB" id="A0AAX2KBD8"/>
<protein>
    <recommendedName>
        <fullName evidence="5">DUF4752 family protein</fullName>
    </recommendedName>
</protein>
<proteinExistence type="predicted"/>
<dbReference type="Pfam" id="PF15944">
    <property type="entry name" value="DUF4752"/>
    <property type="match status" value="1"/>
</dbReference>
<dbReference type="Proteomes" id="UP000254718">
    <property type="component" value="Unassembled WGS sequence"/>
</dbReference>
<dbReference type="InterPro" id="IPR031858">
    <property type="entry name" value="DUF4752"/>
</dbReference>
<sequence length="109" mass="12481">MATDSQLTIETALNVGLALLGYFYIVFCSGRWLSLLFLKKWNKRRKQDERQKAMNAFSEAFGIDGMEPGDPARAISRGGVVILVYRSEEKNDDHKTTSRKKSYIAMKWD</sequence>
<organism evidence="3 4">
    <name type="scientific">Escherichia coli</name>
    <dbReference type="NCBI Taxonomy" id="562"/>
    <lineage>
        <taxon>Bacteria</taxon>
        <taxon>Pseudomonadati</taxon>
        <taxon>Pseudomonadota</taxon>
        <taxon>Gammaproteobacteria</taxon>
        <taxon>Enterobacterales</taxon>
        <taxon>Enterobacteriaceae</taxon>
        <taxon>Escherichia</taxon>
    </lineage>
</organism>
<keyword evidence="2" id="KW-0812">Transmembrane</keyword>
<gene>
    <name evidence="3" type="ORF">NCTC8333_02041</name>
</gene>
<keyword evidence="2" id="KW-0472">Membrane</keyword>
<dbReference type="EMBL" id="UGFE01000002">
    <property type="protein sequence ID" value="STM23133.1"/>
    <property type="molecule type" value="Genomic_DNA"/>
</dbReference>
<accession>A0AAX2KBD8</accession>
<evidence type="ECO:0000313" key="3">
    <source>
        <dbReference type="EMBL" id="STM23133.1"/>
    </source>
</evidence>